<dbReference type="Proteomes" id="UP000491181">
    <property type="component" value="Unassembled WGS sequence"/>
</dbReference>
<protein>
    <submittedName>
        <fullName evidence="1">Uncharacterized protein</fullName>
    </submittedName>
</protein>
<proteinExistence type="predicted"/>
<reference evidence="1 2" key="1">
    <citation type="journal article" date="2020" name="Microbiome">
        <title>Single-cell genomics of uncultured bacteria reveals dietary fiber responders in the mouse gut microbiota.</title>
        <authorList>
            <person name="Chijiiwa R."/>
            <person name="Hosokawa M."/>
            <person name="Kogawa M."/>
            <person name="Nishikawa Y."/>
            <person name="Ide K."/>
            <person name="Sakanashi C."/>
            <person name="Takahashi K."/>
            <person name="Takeyama H."/>
        </authorList>
    </citation>
    <scope>NUCLEOTIDE SEQUENCE [LARGE SCALE GENOMIC DNA]</scope>
    <source>
        <strain evidence="1">IMSAGC_001</strain>
    </source>
</reference>
<accession>A0A7J0A3R1</accession>
<sequence length="44" mass="5283">MGDTRLGYWRIADSRVTHSSMTNERLKIAGYPTLYNEYLKWYPK</sequence>
<evidence type="ECO:0000313" key="1">
    <source>
        <dbReference type="EMBL" id="GFH87004.1"/>
    </source>
</evidence>
<comment type="caution">
    <text evidence="1">The sequence shown here is derived from an EMBL/GenBank/DDBJ whole genome shotgun (WGS) entry which is preliminary data.</text>
</comment>
<dbReference type="EMBL" id="BLLS01000070">
    <property type="protein sequence ID" value="GFH87004.1"/>
    <property type="molecule type" value="Genomic_DNA"/>
</dbReference>
<gene>
    <name evidence="1" type="ORF">IMSAGC001_02428</name>
</gene>
<organism evidence="1 2">
    <name type="scientific">Bacteroides acidifaciens</name>
    <dbReference type="NCBI Taxonomy" id="85831"/>
    <lineage>
        <taxon>Bacteria</taxon>
        <taxon>Pseudomonadati</taxon>
        <taxon>Bacteroidota</taxon>
        <taxon>Bacteroidia</taxon>
        <taxon>Bacteroidales</taxon>
        <taxon>Bacteroidaceae</taxon>
        <taxon>Bacteroides</taxon>
    </lineage>
</organism>
<name>A0A7J0A3R1_9BACE</name>
<evidence type="ECO:0000313" key="2">
    <source>
        <dbReference type="Proteomes" id="UP000491181"/>
    </source>
</evidence>
<dbReference type="AlphaFoldDB" id="A0A7J0A3R1"/>